<dbReference type="PROSITE" id="PS00162">
    <property type="entry name" value="ALPHA_CA_1"/>
    <property type="match status" value="1"/>
</dbReference>
<dbReference type="InterPro" id="IPR036398">
    <property type="entry name" value="CA_dom_sf"/>
</dbReference>
<dbReference type="InterPro" id="IPR018338">
    <property type="entry name" value="Carbonic_anhydrase_a-class_CS"/>
</dbReference>
<name>A0A1J1J0H2_9DIPT</name>
<dbReference type="CDD" id="cd00326">
    <property type="entry name" value="alpha_CA"/>
    <property type="match status" value="1"/>
</dbReference>
<feature type="signal peptide" evidence="4">
    <location>
        <begin position="1"/>
        <end position="18"/>
    </location>
</feature>
<dbReference type="AlphaFoldDB" id="A0A1J1J0H2"/>
<evidence type="ECO:0000313" key="6">
    <source>
        <dbReference type="EMBL" id="CRL05832.1"/>
    </source>
</evidence>
<evidence type="ECO:0000313" key="7">
    <source>
        <dbReference type="Proteomes" id="UP000183832"/>
    </source>
</evidence>
<comment type="cofactor">
    <cofactor evidence="4">
        <name>Zn(2+)</name>
        <dbReference type="ChEBI" id="CHEBI:29105"/>
    </cofactor>
</comment>
<comment type="function">
    <text evidence="4">Reversible hydration of carbon dioxide.</text>
</comment>
<dbReference type="InterPro" id="IPR023561">
    <property type="entry name" value="Carbonic_anhydrase_a-class"/>
</dbReference>
<dbReference type="EC" id="4.2.1.1" evidence="4"/>
<evidence type="ECO:0000256" key="3">
    <source>
        <dbReference type="ARBA" id="ARBA00022833"/>
    </source>
</evidence>
<dbReference type="PROSITE" id="PS51144">
    <property type="entry name" value="ALPHA_CA_2"/>
    <property type="match status" value="1"/>
</dbReference>
<organism evidence="6 7">
    <name type="scientific">Clunio marinus</name>
    <dbReference type="NCBI Taxonomy" id="568069"/>
    <lineage>
        <taxon>Eukaryota</taxon>
        <taxon>Metazoa</taxon>
        <taxon>Ecdysozoa</taxon>
        <taxon>Arthropoda</taxon>
        <taxon>Hexapoda</taxon>
        <taxon>Insecta</taxon>
        <taxon>Pterygota</taxon>
        <taxon>Neoptera</taxon>
        <taxon>Endopterygota</taxon>
        <taxon>Diptera</taxon>
        <taxon>Nematocera</taxon>
        <taxon>Chironomoidea</taxon>
        <taxon>Chironomidae</taxon>
        <taxon>Clunio</taxon>
    </lineage>
</organism>
<dbReference type="SMART" id="SM01057">
    <property type="entry name" value="Carb_anhydrase"/>
    <property type="match status" value="1"/>
</dbReference>
<keyword evidence="4" id="KW-0456">Lyase</keyword>
<dbReference type="InterPro" id="IPR001148">
    <property type="entry name" value="CA_dom"/>
</dbReference>
<evidence type="ECO:0000256" key="2">
    <source>
        <dbReference type="ARBA" id="ARBA00022723"/>
    </source>
</evidence>
<evidence type="ECO:0000256" key="1">
    <source>
        <dbReference type="ARBA" id="ARBA00010718"/>
    </source>
</evidence>
<dbReference type="Pfam" id="PF00194">
    <property type="entry name" value="Carb_anhydrase"/>
    <property type="match status" value="1"/>
</dbReference>
<gene>
    <name evidence="6" type="ORF">CLUMA_CG018859</name>
</gene>
<dbReference type="Gene3D" id="3.10.200.10">
    <property type="entry name" value="Alpha carbonic anhydrase"/>
    <property type="match status" value="1"/>
</dbReference>
<feature type="domain" description="Alpha-carbonic anhydrase" evidence="5">
    <location>
        <begin position="30"/>
        <end position="287"/>
    </location>
</feature>
<proteinExistence type="inferred from homology"/>
<dbReference type="EMBL" id="CVRI01000065">
    <property type="protein sequence ID" value="CRL05832.1"/>
    <property type="molecule type" value="Genomic_DNA"/>
</dbReference>
<evidence type="ECO:0000256" key="4">
    <source>
        <dbReference type="RuleBase" id="RU367011"/>
    </source>
</evidence>
<evidence type="ECO:0000259" key="5">
    <source>
        <dbReference type="PROSITE" id="PS51144"/>
    </source>
</evidence>
<dbReference type="OrthoDB" id="429145at2759"/>
<feature type="chain" id="PRO_5025084274" description="Carbonic anhydrase" evidence="4">
    <location>
        <begin position="19"/>
        <end position="288"/>
    </location>
</feature>
<protein>
    <recommendedName>
        <fullName evidence="4">Carbonic anhydrase</fullName>
        <ecNumber evidence="4">4.2.1.1</ecNumber>
    </recommendedName>
</protein>
<keyword evidence="2 4" id="KW-0479">Metal-binding</keyword>
<dbReference type="GO" id="GO:0004089">
    <property type="term" value="F:carbonate dehydratase activity"/>
    <property type="evidence" value="ECO:0007669"/>
    <property type="project" value="UniProtKB-UniRule"/>
</dbReference>
<sequence length="288" mass="32779">MFIAKIVFILTLATLGQAFKRAMVSDQKDFSYDFSDPFGPQNWGRISKTCDGNRQSPINLPLRTTLVRPRHPLTINDLTAIPASIDIMNDGHGAKIMFNFPHSRQATVTGGPLRGEYIIENAHWHWGENDFAGSEHLLDGRRFSAELHVVTYNSKYGSLTEAVNEKDGLAVLGVFYELSHDEFSDFPITPFLHNIIHPKSSCTEDKDVFTILDVVKTTDFNFLSYKGSLTTPNCDETVTWMVSTTPLKISSHDLHELRKLRDDKGDLILRNYRPIQNRNFRTIRCFLN</sequence>
<dbReference type="GO" id="GO:0005737">
    <property type="term" value="C:cytoplasm"/>
    <property type="evidence" value="ECO:0007669"/>
    <property type="project" value="TreeGrafter"/>
</dbReference>
<keyword evidence="4" id="KW-0732">Signal</keyword>
<comment type="catalytic activity">
    <reaction evidence="4">
        <text>hydrogencarbonate + H(+) = CO2 + H2O</text>
        <dbReference type="Rhea" id="RHEA:10748"/>
        <dbReference type="ChEBI" id="CHEBI:15377"/>
        <dbReference type="ChEBI" id="CHEBI:15378"/>
        <dbReference type="ChEBI" id="CHEBI:16526"/>
        <dbReference type="ChEBI" id="CHEBI:17544"/>
        <dbReference type="EC" id="4.2.1.1"/>
    </reaction>
</comment>
<keyword evidence="7" id="KW-1185">Reference proteome</keyword>
<comment type="similarity">
    <text evidence="1 4">Belongs to the alpha-carbonic anhydrase family.</text>
</comment>
<dbReference type="GO" id="GO:0008270">
    <property type="term" value="F:zinc ion binding"/>
    <property type="evidence" value="ECO:0007669"/>
    <property type="project" value="UniProtKB-UniRule"/>
</dbReference>
<dbReference type="Proteomes" id="UP000183832">
    <property type="component" value="Unassembled WGS sequence"/>
</dbReference>
<reference evidence="6 7" key="1">
    <citation type="submission" date="2015-04" db="EMBL/GenBank/DDBJ databases">
        <authorList>
            <person name="Syromyatnikov M.Y."/>
            <person name="Popov V.N."/>
        </authorList>
    </citation>
    <scope>NUCLEOTIDE SEQUENCE [LARGE SCALE GENOMIC DNA]</scope>
</reference>
<dbReference type="PANTHER" id="PTHR18952">
    <property type="entry name" value="CARBONIC ANHYDRASE"/>
    <property type="match status" value="1"/>
</dbReference>
<dbReference type="PANTHER" id="PTHR18952:SF124">
    <property type="entry name" value="CARBONIC ANHYDRASE 7"/>
    <property type="match status" value="1"/>
</dbReference>
<keyword evidence="3 4" id="KW-0862">Zinc</keyword>
<dbReference type="SUPFAM" id="SSF51069">
    <property type="entry name" value="Carbonic anhydrase"/>
    <property type="match status" value="1"/>
</dbReference>
<accession>A0A1J1J0H2</accession>
<dbReference type="STRING" id="568069.A0A1J1J0H2"/>